<feature type="binding site" evidence="14">
    <location>
        <position position="71"/>
    </location>
    <ligand>
        <name>FMN</name>
        <dbReference type="ChEBI" id="CHEBI:58210"/>
    </ligand>
</feature>
<evidence type="ECO:0000256" key="11">
    <source>
        <dbReference type="ARBA" id="ARBA00048802"/>
    </source>
</evidence>
<evidence type="ECO:0000256" key="5">
    <source>
        <dbReference type="ARBA" id="ARBA00022643"/>
    </source>
</evidence>
<name>A0A9D1QF53_9BACT</name>
<comment type="catalytic activity">
    <reaction evidence="10">
        <text>a 5,6-dihydrouridine in tRNA + NADP(+) = a uridine in tRNA + NADPH + H(+)</text>
        <dbReference type="Rhea" id="RHEA:23624"/>
        <dbReference type="Rhea" id="RHEA-COMP:13339"/>
        <dbReference type="Rhea" id="RHEA-COMP:13887"/>
        <dbReference type="ChEBI" id="CHEBI:15378"/>
        <dbReference type="ChEBI" id="CHEBI:57783"/>
        <dbReference type="ChEBI" id="CHEBI:58349"/>
        <dbReference type="ChEBI" id="CHEBI:65315"/>
        <dbReference type="ChEBI" id="CHEBI:74443"/>
    </reaction>
</comment>
<keyword evidence="4 12" id="KW-0285">Flavoprotein</keyword>
<evidence type="ECO:0000256" key="9">
    <source>
        <dbReference type="ARBA" id="ARBA00023002"/>
    </source>
</evidence>
<evidence type="ECO:0000256" key="12">
    <source>
        <dbReference type="PIRNR" id="PIRNR006621"/>
    </source>
</evidence>
<dbReference type="CDD" id="cd02801">
    <property type="entry name" value="DUS_like_FMN"/>
    <property type="match status" value="1"/>
</dbReference>
<organism evidence="16 17">
    <name type="scientific">Candidatus Rikenella faecigallinarum</name>
    <dbReference type="NCBI Taxonomy" id="2838745"/>
    <lineage>
        <taxon>Bacteria</taxon>
        <taxon>Pseudomonadati</taxon>
        <taxon>Bacteroidota</taxon>
        <taxon>Bacteroidia</taxon>
        <taxon>Bacteroidales</taxon>
        <taxon>Rikenellaceae</taxon>
        <taxon>Rikenella</taxon>
    </lineage>
</organism>
<dbReference type="InterPro" id="IPR004652">
    <property type="entry name" value="DusB-like"/>
</dbReference>
<evidence type="ECO:0000259" key="15">
    <source>
        <dbReference type="Pfam" id="PF01207"/>
    </source>
</evidence>
<dbReference type="PANTHER" id="PTHR45846:SF1">
    <property type="entry name" value="TRNA-DIHYDROURIDINE(47) SYNTHASE [NAD(P)(+)]-LIKE"/>
    <property type="match status" value="1"/>
</dbReference>
<dbReference type="InterPro" id="IPR024036">
    <property type="entry name" value="tRNA-dHydroUridine_Synthase_C"/>
</dbReference>
<keyword evidence="9 12" id="KW-0560">Oxidoreductase</keyword>
<feature type="binding site" evidence="14">
    <location>
        <position position="140"/>
    </location>
    <ligand>
        <name>FMN</name>
        <dbReference type="ChEBI" id="CHEBI:58210"/>
    </ligand>
</feature>
<dbReference type="Proteomes" id="UP000823926">
    <property type="component" value="Unassembled WGS sequence"/>
</dbReference>
<dbReference type="InterPro" id="IPR018517">
    <property type="entry name" value="tRNA_hU_synthase_CS"/>
</dbReference>
<dbReference type="PIRSF" id="PIRSF006621">
    <property type="entry name" value="Dus"/>
    <property type="match status" value="1"/>
</dbReference>
<evidence type="ECO:0000256" key="4">
    <source>
        <dbReference type="ARBA" id="ARBA00022630"/>
    </source>
</evidence>
<dbReference type="Gene3D" id="1.10.1200.80">
    <property type="entry name" value="Putative flavin oxidoreducatase, domain 2"/>
    <property type="match status" value="1"/>
</dbReference>
<proteinExistence type="inferred from homology"/>
<dbReference type="InterPro" id="IPR035587">
    <property type="entry name" value="DUS-like_FMN-bd"/>
</dbReference>
<comment type="similarity">
    <text evidence="12">Belongs to the dus family.</text>
</comment>
<feature type="active site" description="Proton donor" evidence="13">
    <location>
        <position position="101"/>
    </location>
</feature>
<dbReference type="InterPro" id="IPR013785">
    <property type="entry name" value="Aldolase_TIM"/>
</dbReference>
<accession>A0A9D1QF53</accession>
<dbReference type="Gene3D" id="3.20.20.70">
    <property type="entry name" value="Aldolase class I"/>
    <property type="match status" value="1"/>
</dbReference>
<comment type="cofactor">
    <cofactor evidence="1 12 14">
        <name>FMN</name>
        <dbReference type="ChEBI" id="CHEBI:58210"/>
    </cofactor>
</comment>
<dbReference type="InterPro" id="IPR001269">
    <property type="entry name" value="DUS_fam"/>
</dbReference>
<keyword evidence="14" id="KW-0547">Nucleotide-binding</keyword>
<keyword evidence="6 12" id="KW-0819">tRNA processing</keyword>
<dbReference type="AlphaFoldDB" id="A0A9D1QF53"/>
<feature type="binding site" evidence="14">
    <location>
        <position position="170"/>
    </location>
    <ligand>
        <name>FMN</name>
        <dbReference type="ChEBI" id="CHEBI:58210"/>
    </ligand>
</feature>
<evidence type="ECO:0000256" key="3">
    <source>
        <dbReference type="ARBA" id="ARBA00022555"/>
    </source>
</evidence>
<evidence type="ECO:0000256" key="2">
    <source>
        <dbReference type="ARBA" id="ARBA00002790"/>
    </source>
</evidence>
<evidence type="ECO:0000256" key="14">
    <source>
        <dbReference type="PIRSR" id="PIRSR006621-2"/>
    </source>
</evidence>
<dbReference type="EC" id="1.3.1.-" evidence="12"/>
<reference evidence="16" key="2">
    <citation type="submission" date="2021-04" db="EMBL/GenBank/DDBJ databases">
        <authorList>
            <person name="Gilroy R."/>
        </authorList>
    </citation>
    <scope>NUCLEOTIDE SEQUENCE</scope>
    <source>
        <strain evidence="16">ChiBcec15-1070</strain>
    </source>
</reference>
<evidence type="ECO:0000313" key="17">
    <source>
        <dbReference type="Proteomes" id="UP000823926"/>
    </source>
</evidence>
<dbReference type="PANTHER" id="PTHR45846">
    <property type="entry name" value="TRNA-DIHYDROURIDINE(47) SYNTHASE [NAD(P)(+)]-LIKE"/>
    <property type="match status" value="1"/>
</dbReference>
<comment type="catalytic activity">
    <reaction evidence="11">
        <text>a 5,6-dihydrouridine in tRNA + NAD(+) = a uridine in tRNA + NADH + H(+)</text>
        <dbReference type="Rhea" id="RHEA:54452"/>
        <dbReference type="Rhea" id="RHEA-COMP:13339"/>
        <dbReference type="Rhea" id="RHEA-COMP:13887"/>
        <dbReference type="ChEBI" id="CHEBI:15378"/>
        <dbReference type="ChEBI" id="CHEBI:57540"/>
        <dbReference type="ChEBI" id="CHEBI:57945"/>
        <dbReference type="ChEBI" id="CHEBI:65315"/>
        <dbReference type="ChEBI" id="CHEBI:74443"/>
    </reaction>
</comment>
<protein>
    <recommendedName>
        <fullName evidence="12">tRNA-dihydrouridine synthase</fullName>
        <ecNumber evidence="12">1.3.1.-</ecNumber>
    </recommendedName>
</protein>
<evidence type="ECO:0000256" key="1">
    <source>
        <dbReference type="ARBA" id="ARBA00001917"/>
    </source>
</evidence>
<comment type="function">
    <text evidence="2 12">Catalyzes the synthesis of 5,6-dihydrouridine (D), a modified base found in the D-loop of most tRNAs, via the reduction of the C5-C6 double bond in target uridines.</text>
</comment>
<evidence type="ECO:0000313" key="16">
    <source>
        <dbReference type="EMBL" id="HIW11368.1"/>
    </source>
</evidence>
<evidence type="ECO:0000256" key="6">
    <source>
        <dbReference type="ARBA" id="ARBA00022694"/>
    </source>
</evidence>
<dbReference type="NCBIfam" id="TIGR00737">
    <property type="entry name" value="nifR3_yhdG"/>
    <property type="match status" value="1"/>
</dbReference>
<keyword evidence="8" id="KW-0694">RNA-binding</keyword>
<evidence type="ECO:0000256" key="10">
    <source>
        <dbReference type="ARBA" id="ARBA00048205"/>
    </source>
</evidence>
<dbReference type="GO" id="GO:0000049">
    <property type="term" value="F:tRNA binding"/>
    <property type="evidence" value="ECO:0007669"/>
    <property type="project" value="UniProtKB-KW"/>
</dbReference>
<evidence type="ECO:0000256" key="13">
    <source>
        <dbReference type="PIRSR" id="PIRSR006621-1"/>
    </source>
</evidence>
<dbReference type="SUPFAM" id="SSF51395">
    <property type="entry name" value="FMN-linked oxidoreductases"/>
    <property type="match status" value="1"/>
</dbReference>
<gene>
    <name evidence="16" type="primary">dusB</name>
    <name evidence="16" type="ORF">H9888_07725</name>
</gene>
<comment type="caution">
    <text evidence="16">The sequence shown here is derived from an EMBL/GenBank/DDBJ whole genome shotgun (WGS) entry which is preliminary data.</text>
</comment>
<evidence type="ECO:0000256" key="7">
    <source>
        <dbReference type="ARBA" id="ARBA00022857"/>
    </source>
</evidence>
<keyword evidence="7" id="KW-0521">NADP</keyword>
<dbReference type="GO" id="GO:0017150">
    <property type="term" value="F:tRNA dihydrouridine synthase activity"/>
    <property type="evidence" value="ECO:0007669"/>
    <property type="project" value="InterPro"/>
</dbReference>
<keyword evidence="5 12" id="KW-0288">FMN</keyword>
<keyword evidence="3" id="KW-0820">tRNA-binding</keyword>
<feature type="domain" description="DUS-like FMN-binding" evidence="15">
    <location>
        <begin position="15"/>
        <end position="301"/>
    </location>
</feature>
<dbReference type="PROSITE" id="PS01136">
    <property type="entry name" value="UPF0034"/>
    <property type="match status" value="1"/>
</dbReference>
<evidence type="ECO:0000256" key="8">
    <source>
        <dbReference type="ARBA" id="ARBA00022884"/>
    </source>
</evidence>
<feature type="binding site" evidence="14">
    <location>
        <begin position="227"/>
        <end position="228"/>
    </location>
    <ligand>
        <name>FMN</name>
        <dbReference type="ChEBI" id="CHEBI:58210"/>
    </ligand>
</feature>
<dbReference type="Pfam" id="PF01207">
    <property type="entry name" value="Dus"/>
    <property type="match status" value="1"/>
</dbReference>
<reference evidence="16" key="1">
    <citation type="journal article" date="2021" name="PeerJ">
        <title>Extensive microbial diversity within the chicken gut microbiome revealed by metagenomics and culture.</title>
        <authorList>
            <person name="Gilroy R."/>
            <person name="Ravi A."/>
            <person name="Getino M."/>
            <person name="Pursley I."/>
            <person name="Horton D.L."/>
            <person name="Alikhan N.F."/>
            <person name="Baker D."/>
            <person name="Gharbi K."/>
            <person name="Hall N."/>
            <person name="Watson M."/>
            <person name="Adriaenssens E.M."/>
            <person name="Foster-Nyarko E."/>
            <person name="Jarju S."/>
            <person name="Secka A."/>
            <person name="Antonio M."/>
            <person name="Oren A."/>
            <person name="Chaudhuri R.R."/>
            <person name="La Ragione R."/>
            <person name="Hildebrand F."/>
            <person name="Pallen M.J."/>
        </authorList>
    </citation>
    <scope>NUCLEOTIDE SEQUENCE</scope>
    <source>
        <strain evidence="16">ChiBcec15-1070</strain>
    </source>
</reference>
<dbReference type="GO" id="GO:0050660">
    <property type="term" value="F:flavin adenine dinucleotide binding"/>
    <property type="evidence" value="ECO:0007669"/>
    <property type="project" value="InterPro"/>
</dbReference>
<dbReference type="EMBL" id="DXHL01000035">
    <property type="protein sequence ID" value="HIW11368.1"/>
    <property type="molecule type" value="Genomic_DNA"/>
</dbReference>
<sequence>MKIRDLDLGPMPLFLAPMEDVTDPSFRYICKRFGADMMYTEFISADGLIRDARKSLEKLRIDDAERPIGIQIYGNEIEPMVEAARMAEAARPEVIDINFGCPVKKIAGRGAGSGMMRDVPKMVEMTRRIVQAVQLPVTVKTRLGWDDETKNIKEIALRLQDVGIEALTIHGRTRAQMYRGEADWTLIGAVKNNPAIHIPIIGNGDINSGEKAAEMIDRFGVDGIMIGRATFGRPWIFREVRHYLETGEALPQPTVLERVALAREHLAKSVELKGERTGVLELRRHLSSYFKGLPDFRETRSRLVTEPTPEGVARILDYIAERWGSWDATATVPPFIYDREA</sequence>